<dbReference type="OrthoDB" id="5111350at2"/>
<reference evidence="3 4" key="1">
    <citation type="submission" date="2020-03" db="EMBL/GenBank/DDBJ databases">
        <title>Chryseoglobus sp. isolated from a deep-sea seamount.</title>
        <authorList>
            <person name="Zhang D.-C."/>
        </authorList>
    </citation>
    <scope>NUCLEOTIDE SEQUENCE [LARGE SCALE GENOMIC DNA]</scope>
    <source>
        <strain evidence="3 4">KN1116</strain>
    </source>
</reference>
<accession>A0A9E5JQR8</accession>
<evidence type="ECO:0000256" key="1">
    <source>
        <dbReference type="SAM" id="MobiDB-lite"/>
    </source>
</evidence>
<dbReference type="Proteomes" id="UP000818266">
    <property type="component" value="Unassembled WGS sequence"/>
</dbReference>
<gene>
    <name evidence="3" type="ORF">FK219_009115</name>
</gene>
<feature type="transmembrane region" description="Helical" evidence="2">
    <location>
        <begin position="53"/>
        <end position="72"/>
    </location>
</feature>
<evidence type="ECO:0000256" key="2">
    <source>
        <dbReference type="SAM" id="Phobius"/>
    </source>
</evidence>
<evidence type="ECO:0000313" key="3">
    <source>
        <dbReference type="EMBL" id="NHF63396.1"/>
    </source>
</evidence>
<protein>
    <submittedName>
        <fullName evidence="3">Uncharacterized protein</fullName>
    </submittedName>
</protein>
<feature type="region of interest" description="Disordered" evidence="1">
    <location>
        <begin position="340"/>
        <end position="392"/>
    </location>
</feature>
<evidence type="ECO:0000313" key="4">
    <source>
        <dbReference type="Proteomes" id="UP000818266"/>
    </source>
</evidence>
<keyword evidence="4" id="KW-1185">Reference proteome</keyword>
<proteinExistence type="predicted"/>
<keyword evidence="2" id="KW-0812">Transmembrane</keyword>
<comment type="caution">
    <text evidence="3">The sequence shown here is derived from an EMBL/GenBank/DDBJ whole genome shotgun (WGS) entry which is preliminary data.</text>
</comment>
<feature type="compositionally biased region" description="Polar residues" evidence="1">
    <location>
        <begin position="1"/>
        <end position="10"/>
    </location>
</feature>
<dbReference type="AlphaFoldDB" id="A0A9E5JQR8"/>
<feature type="compositionally biased region" description="Pro residues" evidence="1">
    <location>
        <begin position="379"/>
        <end position="391"/>
    </location>
</feature>
<organism evidence="3 4">
    <name type="scientific">Microcella pacifica</name>
    <dbReference type="NCBI Taxonomy" id="2591847"/>
    <lineage>
        <taxon>Bacteria</taxon>
        <taxon>Bacillati</taxon>
        <taxon>Actinomycetota</taxon>
        <taxon>Actinomycetes</taxon>
        <taxon>Micrococcales</taxon>
        <taxon>Microbacteriaceae</taxon>
        <taxon>Microcella</taxon>
    </lineage>
</organism>
<feature type="region of interest" description="Disordered" evidence="1">
    <location>
        <begin position="1"/>
        <end position="35"/>
    </location>
</feature>
<name>A0A9E5JQR8_9MICO</name>
<dbReference type="EMBL" id="VIKT02000014">
    <property type="protein sequence ID" value="NHF63396.1"/>
    <property type="molecule type" value="Genomic_DNA"/>
</dbReference>
<keyword evidence="2" id="KW-0472">Membrane</keyword>
<feature type="compositionally biased region" description="Low complexity" evidence="1">
    <location>
        <begin position="347"/>
        <end position="378"/>
    </location>
</feature>
<keyword evidence="2" id="KW-1133">Transmembrane helix</keyword>
<dbReference type="RefSeq" id="WP_152583801.1">
    <property type="nucleotide sequence ID" value="NZ_VIKT02000014.1"/>
</dbReference>
<sequence length="465" mass="48688">MNDSSENLSQRLRRSFASENSTDVSPDLSPDVVHGAADRRAPRLVNHGRVTRAASLSVSAVAAVAVGALVVANPFAPQPLFTAAGTGTASALSAASESADADLRIAQWIDYEYLPGDGLSTSGGRGSVYALQRTGSPESVLADVSARYGVEGAAERTEYFDEQYPSYVVGPEDGSAPSVTISWVGTANWWFSNPGGYPQVTRDDETEFVEPRLEDSLAPGEAEARSLAHEAFTATGLEVAPGDITVTVDPYQTMASAYLTVDGVATALDWGIAWSAQTGELVWAYGHAIEVVERGTFDTVSAVAAVDRLSDWRWFGAAGPDYQGGYSILAAESGVARDAIDGGADAPVSSPEGSEPGEPGVGEPVPAEPTEPGEGEPIPTEPEPLPEPLPEPETVTVTVEDAEATLLLLWDAEGNAWLVPGYAMQQPEGWWNAVVSLVEGVIALPEPIDPGMIEPGIIEPAPAEQ</sequence>